<dbReference type="EMBL" id="CT573213">
    <property type="protein sequence ID" value="CAJ63783.1"/>
    <property type="molecule type" value="Genomic_DNA"/>
</dbReference>
<evidence type="ECO:0008006" key="3">
    <source>
        <dbReference type="Google" id="ProtNLM"/>
    </source>
</evidence>
<sequence length="120" mass="12404">MMPERAILANITCSTTGHPGVGRFSRQGANLELKGVSRQRPDSVLPVSGSLAQATDGGSFTIGADYRGCPSCGADNVVRCSQCRQLACWSSSQPTFHCPSCGRNGPVRGVITAFSTLGGG</sequence>
<name>Q0RFG1_FRAAA</name>
<dbReference type="Proteomes" id="UP000000657">
    <property type="component" value="Chromosome"/>
</dbReference>
<accession>Q0RFG1</accession>
<dbReference type="KEGG" id="fal:FRAAL5143"/>
<protein>
    <recommendedName>
        <fullName evidence="3">TerY-C metal binding domain-containing protein</fullName>
    </recommendedName>
</protein>
<evidence type="ECO:0000313" key="2">
    <source>
        <dbReference type="Proteomes" id="UP000000657"/>
    </source>
</evidence>
<evidence type="ECO:0000313" key="1">
    <source>
        <dbReference type="EMBL" id="CAJ63783.1"/>
    </source>
</evidence>
<dbReference type="STRING" id="326424.FRAAL5143"/>
<dbReference type="AlphaFoldDB" id="Q0RFG1"/>
<proteinExistence type="predicted"/>
<reference evidence="1 2" key="1">
    <citation type="journal article" date="2007" name="Genome Res.">
        <title>Genome characteristics of facultatively symbiotic Frankia sp. strains reflect host range and host plant biogeography.</title>
        <authorList>
            <person name="Normand P."/>
            <person name="Lapierre P."/>
            <person name="Tisa L.S."/>
            <person name="Gogarten J.P."/>
            <person name="Alloisio N."/>
            <person name="Bagnarol E."/>
            <person name="Bassi C.A."/>
            <person name="Berry A.M."/>
            <person name="Bickhart D.M."/>
            <person name="Choisne N."/>
            <person name="Couloux A."/>
            <person name="Cournoyer B."/>
            <person name="Cruveiller S."/>
            <person name="Daubin V."/>
            <person name="Demange N."/>
            <person name="Francino M.P."/>
            <person name="Goltsman E."/>
            <person name="Huang Y."/>
            <person name="Kopp O.R."/>
            <person name="Labarre L."/>
            <person name="Lapidus A."/>
            <person name="Lavire C."/>
            <person name="Marechal J."/>
            <person name="Martinez M."/>
            <person name="Mastronunzio J.E."/>
            <person name="Mullin B.C."/>
            <person name="Niemann J."/>
            <person name="Pujic P."/>
            <person name="Rawnsley T."/>
            <person name="Rouy Z."/>
            <person name="Schenowitz C."/>
            <person name="Sellstedt A."/>
            <person name="Tavares F."/>
            <person name="Tomkins J.P."/>
            <person name="Vallenet D."/>
            <person name="Valverde C."/>
            <person name="Wall L.G."/>
            <person name="Wang Y."/>
            <person name="Medigue C."/>
            <person name="Benson D.R."/>
        </authorList>
    </citation>
    <scope>NUCLEOTIDE SEQUENCE [LARGE SCALE GENOMIC DNA]</scope>
    <source>
        <strain evidence="2">DSM 45986 / CECT 9034 / ACN14a</strain>
    </source>
</reference>
<keyword evidence="2" id="KW-1185">Reference proteome</keyword>
<dbReference type="HOGENOM" id="CLU_2046222_0_0_11"/>
<organism evidence="1 2">
    <name type="scientific">Frankia alni (strain DSM 45986 / CECT 9034 / ACN14a)</name>
    <dbReference type="NCBI Taxonomy" id="326424"/>
    <lineage>
        <taxon>Bacteria</taxon>
        <taxon>Bacillati</taxon>
        <taxon>Actinomycetota</taxon>
        <taxon>Actinomycetes</taxon>
        <taxon>Frankiales</taxon>
        <taxon>Frankiaceae</taxon>
        <taxon>Frankia</taxon>
    </lineage>
</organism>
<gene>
    <name evidence="1" type="ordered locus">FRAAL5143</name>
</gene>